<feature type="region of interest" description="Disordered" evidence="6">
    <location>
        <begin position="166"/>
        <end position="186"/>
    </location>
</feature>
<dbReference type="InterPro" id="IPR002557">
    <property type="entry name" value="Chitin-bd_dom"/>
</dbReference>
<keyword evidence="2" id="KW-0732">Signal</keyword>
<sequence>MKDAEEKWKPSIYCPFPSYDIIRSPYEGDCSIFWECYNGARYVMTCPTGLEYNQYEYRCDAPEIALCNKDATVSYDTYPHEEADDGSNIDTGDSTSELDPLCPYPSEVLTFFPNPDECTSFFQCYQGKKGTVKCPANLYWNINYNYCDYLENVDCSKNVLPVDPVEPVDPVNPADPEPSPGDSTNELDPLCPYPSEVLTFYPNPDDCTSFYQCYQGKKGTLKCPSNLYWNIDYNVCDYQVNVDCSKNILPVDPVDPVDPVNPVDPVEPEPAPASLCENHADGSFVADPSDCHKFLECVEGKAIGLVCPANLLWHQEILACDYATNVVKNEMHYIPSAEPEISVPVLEVFTPDPLCPYPSDNITFFPYPGNCSQYWECYEGTKFLMNCSAELYWDNVLQTCNRESEVNCTDVLEAFTPDPLCPYPSDNITFFPYPGNCSQYWECYEGTKFLMNCSAELYWDNVLQTCNRESEVDCTDISADWTPDPLCPYPSDDITFFPYLGDCTPYWETRGTNT</sequence>
<feature type="domain" description="Chitin-binding type-2" evidence="7">
    <location>
        <begin position="11"/>
        <end position="69"/>
    </location>
</feature>
<dbReference type="PROSITE" id="PS50940">
    <property type="entry name" value="CHIT_BIND_II"/>
    <property type="match status" value="6"/>
</dbReference>
<dbReference type="PANTHER" id="PTHR23301">
    <property type="entry name" value="CHITIN BINDING PERITROPHIN-A"/>
    <property type="match status" value="1"/>
</dbReference>
<evidence type="ECO:0000256" key="6">
    <source>
        <dbReference type="SAM" id="MobiDB-lite"/>
    </source>
</evidence>
<name>A0AAV8YTP1_9CUCU</name>
<dbReference type="GO" id="GO:0005576">
    <property type="term" value="C:extracellular region"/>
    <property type="evidence" value="ECO:0007669"/>
    <property type="project" value="InterPro"/>
</dbReference>
<keyword evidence="5" id="KW-0325">Glycoprotein</keyword>
<dbReference type="PANTHER" id="PTHR23301:SF0">
    <property type="entry name" value="CHITIN-BINDING TYPE-2 DOMAIN-CONTAINING PROTEIN-RELATED"/>
    <property type="match status" value="1"/>
</dbReference>
<keyword evidence="1" id="KW-0147">Chitin-binding</keyword>
<accession>A0AAV8YTP1</accession>
<evidence type="ECO:0000313" key="9">
    <source>
        <dbReference type="Proteomes" id="UP001162162"/>
    </source>
</evidence>
<evidence type="ECO:0000256" key="2">
    <source>
        <dbReference type="ARBA" id="ARBA00022729"/>
    </source>
</evidence>
<keyword evidence="4" id="KW-1015">Disulfide bond</keyword>
<proteinExistence type="predicted"/>
<evidence type="ECO:0000313" key="8">
    <source>
        <dbReference type="EMBL" id="KAJ8954027.1"/>
    </source>
</evidence>
<dbReference type="SMART" id="SM00494">
    <property type="entry name" value="ChtBD2"/>
    <property type="match status" value="6"/>
</dbReference>
<dbReference type="EMBL" id="JAPWTK010000051">
    <property type="protein sequence ID" value="KAJ8954027.1"/>
    <property type="molecule type" value="Genomic_DNA"/>
</dbReference>
<protein>
    <recommendedName>
        <fullName evidence="7">Chitin-binding type-2 domain-containing protein</fullName>
    </recommendedName>
</protein>
<keyword evidence="3" id="KW-0677">Repeat</keyword>
<feature type="domain" description="Chitin-binding type-2" evidence="7">
    <location>
        <begin position="188"/>
        <end position="246"/>
    </location>
</feature>
<keyword evidence="9" id="KW-1185">Reference proteome</keyword>
<dbReference type="Pfam" id="PF01607">
    <property type="entry name" value="CBM_14"/>
    <property type="match status" value="6"/>
</dbReference>
<feature type="domain" description="Chitin-binding type-2" evidence="7">
    <location>
        <begin position="352"/>
        <end position="410"/>
    </location>
</feature>
<evidence type="ECO:0000256" key="1">
    <source>
        <dbReference type="ARBA" id="ARBA00022669"/>
    </source>
</evidence>
<dbReference type="SUPFAM" id="SSF57625">
    <property type="entry name" value="Invertebrate chitin-binding proteins"/>
    <property type="match status" value="6"/>
</dbReference>
<dbReference type="InterPro" id="IPR036508">
    <property type="entry name" value="Chitin-bd_dom_sf"/>
</dbReference>
<organism evidence="8 9">
    <name type="scientific">Aromia moschata</name>
    <dbReference type="NCBI Taxonomy" id="1265417"/>
    <lineage>
        <taxon>Eukaryota</taxon>
        <taxon>Metazoa</taxon>
        <taxon>Ecdysozoa</taxon>
        <taxon>Arthropoda</taxon>
        <taxon>Hexapoda</taxon>
        <taxon>Insecta</taxon>
        <taxon>Pterygota</taxon>
        <taxon>Neoptera</taxon>
        <taxon>Endopterygota</taxon>
        <taxon>Coleoptera</taxon>
        <taxon>Polyphaga</taxon>
        <taxon>Cucujiformia</taxon>
        <taxon>Chrysomeloidea</taxon>
        <taxon>Cerambycidae</taxon>
        <taxon>Cerambycinae</taxon>
        <taxon>Callichromatini</taxon>
        <taxon>Aromia</taxon>
    </lineage>
</organism>
<evidence type="ECO:0000256" key="3">
    <source>
        <dbReference type="ARBA" id="ARBA00022737"/>
    </source>
</evidence>
<feature type="domain" description="Chitin-binding type-2" evidence="7">
    <location>
        <begin position="273"/>
        <end position="331"/>
    </location>
</feature>
<evidence type="ECO:0000256" key="5">
    <source>
        <dbReference type="ARBA" id="ARBA00023180"/>
    </source>
</evidence>
<reference evidence="8" key="1">
    <citation type="journal article" date="2023" name="Insect Mol. Biol.">
        <title>Genome sequencing provides insights into the evolution of gene families encoding plant cell wall-degrading enzymes in longhorned beetles.</title>
        <authorList>
            <person name="Shin N.R."/>
            <person name="Okamura Y."/>
            <person name="Kirsch R."/>
            <person name="Pauchet Y."/>
        </authorList>
    </citation>
    <scope>NUCLEOTIDE SEQUENCE</scope>
    <source>
        <strain evidence="8">AMC_N1</strain>
    </source>
</reference>
<feature type="domain" description="Chitin-binding type-2" evidence="7">
    <location>
        <begin position="418"/>
        <end position="476"/>
    </location>
</feature>
<dbReference type="Gene3D" id="2.170.140.10">
    <property type="entry name" value="Chitin binding domain"/>
    <property type="match status" value="6"/>
</dbReference>
<dbReference type="GO" id="GO:0008061">
    <property type="term" value="F:chitin binding"/>
    <property type="evidence" value="ECO:0007669"/>
    <property type="project" value="UniProtKB-KW"/>
</dbReference>
<gene>
    <name evidence="8" type="ORF">NQ318_004320</name>
</gene>
<comment type="caution">
    <text evidence="8">The sequence shown here is derived from an EMBL/GenBank/DDBJ whole genome shotgun (WGS) entry which is preliminary data.</text>
</comment>
<dbReference type="InterPro" id="IPR051940">
    <property type="entry name" value="Chitin_bind-dev_reg"/>
</dbReference>
<evidence type="ECO:0000259" key="7">
    <source>
        <dbReference type="PROSITE" id="PS50940"/>
    </source>
</evidence>
<dbReference type="Proteomes" id="UP001162162">
    <property type="component" value="Unassembled WGS sequence"/>
</dbReference>
<evidence type="ECO:0000256" key="4">
    <source>
        <dbReference type="ARBA" id="ARBA00023157"/>
    </source>
</evidence>
<dbReference type="AlphaFoldDB" id="A0AAV8YTP1"/>
<feature type="domain" description="Chitin-binding type-2" evidence="7">
    <location>
        <begin position="99"/>
        <end position="157"/>
    </location>
</feature>